<feature type="region of interest" description="Disordered" evidence="1">
    <location>
        <begin position="153"/>
        <end position="182"/>
    </location>
</feature>
<evidence type="ECO:0000256" key="1">
    <source>
        <dbReference type="SAM" id="MobiDB-lite"/>
    </source>
</evidence>
<feature type="non-terminal residue" evidence="2">
    <location>
        <position position="182"/>
    </location>
</feature>
<dbReference type="VEuPathDB" id="FungiDB:SCHCODRAFT_02639111"/>
<evidence type="ECO:0000313" key="2">
    <source>
        <dbReference type="EMBL" id="EFI93519.1"/>
    </source>
</evidence>
<accession>D8QG17</accession>
<dbReference type="HOGENOM" id="CLU_1482804_0_0_1"/>
<evidence type="ECO:0000313" key="3">
    <source>
        <dbReference type="Proteomes" id="UP000007431"/>
    </source>
</evidence>
<feature type="compositionally biased region" description="Basic and acidic residues" evidence="1">
    <location>
        <begin position="1"/>
        <end position="11"/>
    </location>
</feature>
<feature type="region of interest" description="Disordered" evidence="1">
    <location>
        <begin position="1"/>
        <end position="70"/>
    </location>
</feature>
<sequence>MIRKLEREPGSSRRNSGRGDGLRWRSSAYISPQKVDHDDAPEEDEDKGTTHAQEQDTATAEEEDDYAPRAKDRVVCLMDIAKRKGGSCSLVSALLENTGLQEHTDKKHRFQAVARPESVMSFSDLGDLESVMTEEWDALSELCDEDETYSLIGEEEEEESAEREEASGNEQYAEVGKEVDKT</sequence>
<dbReference type="AlphaFoldDB" id="D8QG17"/>
<keyword evidence="3" id="KW-1185">Reference proteome</keyword>
<protein>
    <submittedName>
        <fullName evidence="2">Uncharacterized protein</fullName>
    </submittedName>
</protein>
<gene>
    <name evidence="2" type="ORF">SCHCODRAFT_112811</name>
</gene>
<dbReference type="EMBL" id="GL377311">
    <property type="protein sequence ID" value="EFI93519.1"/>
    <property type="molecule type" value="Genomic_DNA"/>
</dbReference>
<feature type="compositionally biased region" description="Acidic residues" evidence="1">
    <location>
        <begin position="153"/>
        <end position="162"/>
    </location>
</feature>
<name>D8QG17_SCHCM</name>
<dbReference type="KEGG" id="scm:SCHCO_02639111"/>
<dbReference type="GeneID" id="9596834"/>
<dbReference type="OrthoDB" id="2739946at2759"/>
<dbReference type="InParanoid" id="D8QG17"/>
<dbReference type="Proteomes" id="UP000007431">
    <property type="component" value="Unassembled WGS sequence"/>
</dbReference>
<reference evidence="2 3" key="1">
    <citation type="journal article" date="2010" name="Nat. Biotechnol.">
        <title>Genome sequence of the model mushroom Schizophyllum commune.</title>
        <authorList>
            <person name="Ohm R.A."/>
            <person name="de Jong J.F."/>
            <person name="Lugones L.G."/>
            <person name="Aerts A."/>
            <person name="Kothe E."/>
            <person name="Stajich J.E."/>
            <person name="de Vries R.P."/>
            <person name="Record E."/>
            <person name="Levasseur A."/>
            <person name="Baker S.E."/>
            <person name="Bartholomew K.A."/>
            <person name="Coutinho P.M."/>
            <person name="Erdmann S."/>
            <person name="Fowler T.J."/>
            <person name="Gathman A.C."/>
            <person name="Lombard V."/>
            <person name="Henrissat B."/>
            <person name="Knabe N."/>
            <person name="Kuees U."/>
            <person name="Lilly W.W."/>
            <person name="Lindquist E."/>
            <person name="Lucas S."/>
            <person name="Magnuson J.K."/>
            <person name="Piumi F."/>
            <person name="Raudaskoski M."/>
            <person name="Salamov A."/>
            <person name="Schmutz J."/>
            <person name="Schwarze F.W.M.R."/>
            <person name="vanKuyk P.A."/>
            <person name="Horton J.S."/>
            <person name="Grigoriev I.V."/>
            <person name="Woesten H.A.B."/>
        </authorList>
    </citation>
    <scope>NUCLEOTIDE SEQUENCE [LARGE SCALE GENOMIC DNA]</scope>
    <source>
        <strain evidence="3">H4-8 / FGSC 9210</strain>
    </source>
</reference>
<proteinExistence type="predicted"/>
<organism evidence="3">
    <name type="scientific">Schizophyllum commune (strain H4-8 / FGSC 9210)</name>
    <name type="common">Split gill fungus</name>
    <dbReference type="NCBI Taxonomy" id="578458"/>
    <lineage>
        <taxon>Eukaryota</taxon>
        <taxon>Fungi</taxon>
        <taxon>Dikarya</taxon>
        <taxon>Basidiomycota</taxon>
        <taxon>Agaricomycotina</taxon>
        <taxon>Agaricomycetes</taxon>
        <taxon>Agaricomycetidae</taxon>
        <taxon>Agaricales</taxon>
        <taxon>Schizophyllaceae</taxon>
        <taxon>Schizophyllum</taxon>
    </lineage>
</organism>